<name>A0A841T221_9BACL</name>
<protein>
    <submittedName>
        <fullName evidence="4">Sugar transferase</fullName>
    </submittedName>
</protein>
<comment type="similarity">
    <text evidence="1">Belongs to the bacterial sugar transferase family.</text>
</comment>
<feature type="transmembrane region" description="Helical" evidence="2">
    <location>
        <begin position="39"/>
        <end position="63"/>
    </location>
</feature>
<dbReference type="PANTHER" id="PTHR30576:SF10">
    <property type="entry name" value="SLL5057 PROTEIN"/>
    <property type="match status" value="1"/>
</dbReference>
<reference evidence="4 5" key="1">
    <citation type="submission" date="2020-08" db="EMBL/GenBank/DDBJ databases">
        <title>Cohnella phylogeny.</title>
        <authorList>
            <person name="Dunlap C."/>
        </authorList>
    </citation>
    <scope>NUCLEOTIDE SEQUENCE [LARGE SCALE GENOMIC DNA]</scope>
    <source>
        <strain evidence="4 5">DSM 25241</strain>
    </source>
</reference>
<keyword evidence="5" id="KW-1185">Reference proteome</keyword>
<dbReference type="EMBL" id="JACJVQ010000011">
    <property type="protein sequence ID" value="MBB6635131.1"/>
    <property type="molecule type" value="Genomic_DNA"/>
</dbReference>
<keyword evidence="2" id="KW-0812">Transmembrane</keyword>
<accession>A0A841T221</accession>
<feature type="domain" description="Bacterial sugar transferase" evidence="3">
    <location>
        <begin position="37"/>
        <end position="225"/>
    </location>
</feature>
<evidence type="ECO:0000313" key="4">
    <source>
        <dbReference type="EMBL" id="MBB6635131.1"/>
    </source>
</evidence>
<evidence type="ECO:0000256" key="1">
    <source>
        <dbReference type="ARBA" id="ARBA00006464"/>
    </source>
</evidence>
<evidence type="ECO:0000313" key="5">
    <source>
        <dbReference type="Proteomes" id="UP000535838"/>
    </source>
</evidence>
<sequence>MHDYSDSNETLVMGRTYSAESRLIGIGAADRGYFAKKRLLDVICAAAGIIILLPVFIVIAILIKISEPRGSVFFKQTRIGKDGKPFNMYKFRSMVVNAESLLAELQHRNEIEGAMFKIKEDPRVTRIGKWIRKTSVDELPQLWNVLKGDMSLVGPRPGLPREVEQYSGYDRLRLLVPPGCTGLWQVSGRNGLSFKQMVEMDLDYIGRRSLLFDLRIILRTFVVIVFPKDAY</sequence>
<evidence type="ECO:0000256" key="2">
    <source>
        <dbReference type="SAM" id="Phobius"/>
    </source>
</evidence>
<dbReference type="GO" id="GO:0016780">
    <property type="term" value="F:phosphotransferase activity, for other substituted phosphate groups"/>
    <property type="evidence" value="ECO:0007669"/>
    <property type="project" value="TreeGrafter"/>
</dbReference>
<keyword evidence="4" id="KW-0808">Transferase</keyword>
<keyword evidence="2" id="KW-0472">Membrane</keyword>
<dbReference type="PANTHER" id="PTHR30576">
    <property type="entry name" value="COLANIC BIOSYNTHESIS UDP-GLUCOSE LIPID CARRIER TRANSFERASE"/>
    <property type="match status" value="1"/>
</dbReference>
<comment type="caution">
    <text evidence="4">The sequence shown here is derived from an EMBL/GenBank/DDBJ whole genome shotgun (WGS) entry which is preliminary data.</text>
</comment>
<gene>
    <name evidence="4" type="ORF">H7B67_13505</name>
</gene>
<dbReference type="Pfam" id="PF02397">
    <property type="entry name" value="Bac_transf"/>
    <property type="match status" value="1"/>
</dbReference>
<dbReference type="Proteomes" id="UP000535838">
    <property type="component" value="Unassembled WGS sequence"/>
</dbReference>
<proteinExistence type="inferred from homology"/>
<dbReference type="InterPro" id="IPR003362">
    <property type="entry name" value="Bact_transf"/>
</dbReference>
<evidence type="ECO:0000259" key="3">
    <source>
        <dbReference type="Pfam" id="PF02397"/>
    </source>
</evidence>
<dbReference type="AlphaFoldDB" id="A0A841T221"/>
<keyword evidence="2" id="KW-1133">Transmembrane helix</keyword>
<organism evidence="4 5">
    <name type="scientific">Cohnella thailandensis</name>
    <dbReference type="NCBI Taxonomy" id="557557"/>
    <lineage>
        <taxon>Bacteria</taxon>
        <taxon>Bacillati</taxon>
        <taxon>Bacillota</taxon>
        <taxon>Bacilli</taxon>
        <taxon>Bacillales</taxon>
        <taxon>Paenibacillaceae</taxon>
        <taxon>Cohnella</taxon>
    </lineage>
</organism>